<sequence length="137" mass="15344">MVWDFLDIIEPVAEVIEIHSHTAFGGKMVPEVKEKDDRESAIIPANQPQTFSPETSAKSISSWEVVREPLCEEIADDWPEFPVENFTAEVYIQKTGYSTVLGSIEMKNSVTEGEYAVVCDFSENNAFVVQDEAPGFH</sequence>
<accession>A0A8K0KN50</accession>
<evidence type="ECO:0000313" key="1">
    <source>
        <dbReference type="EMBL" id="KAG8236801.1"/>
    </source>
</evidence>
<protein>
    <submittedName>
        <fullName evidence="1">Uncharacterized protein</fullName>
    </submittedName>
</protein>
<comment type="caution">
    <text evidence="1">The sequence shown here is derived from an EMBL/GenBank/DDBJ whole genome shotgun (WGS) entry which is preliminary data.</text>
</comment>
<dbReference type="AlphaFoldDB" id="A0A8K0KN50"/>
<keyword evidence="2" id="KW-1185">Reference proteome</keyword>
<gene>
    <name evidence="1" type="ORF">J437_LFUL019000</name>
</gene>
<dbReference type="EMBL" id="KZ309082">
    <property type="protein sequence ID" value="KAG8236801.1"/>
    <property type="molecule type" value="Genomic_DNA"/>
</dbReference>
<name>A0A8K0KN50_LADFU</name>
<reference evidence="1" key="2">
    <citation type="submission" date="2017-10" db="EMBL/GenBank/DDBJ databases">
        <title>Ladona fulva Genome sequencing and assembly.</title>
        <authorList>
            <person name="Murali S."/>
            <person name="Richards S."/>
            <person name="Bandaranaike D."/>
            <person name="Bellair M."/>
            <person name="Blankenburg K."/>
            <person name="Chao H."/>
            <person name="Dinh H."/>
            <person name="Doddapaneni H."/>
            <person name="Dugan-Rocha S."/>
            <person name="Elkadiri S."/>
            <person name="Gnanaolivu R."/>
            <person name="Hernandez B."/>
            <person name="Skinner E."/>
            <person name="Javaid M."/>
            <person name="Lee S."/>
            <person name="Li M."/>
            <person name="Ming W."/>
            <person name="Munidasa M."/>
            <person name="Muniz J."/>
            <person name="Nguyen L."/>
            <person name="Hughes D."/>
            <person name="Osuji N."/>
            <person name="Pu L.-L."/>
            <person name="Puazo M."/>
            <person name="Qu C."/>
            <person name="Quiroz J."/>
            <person name="Raj R."/>
            <person name="Weissenberger G."/>
            <person name="Xin Y."/>
            <person name="Zou X."/>
            <person name="Han Y."/>
            <person name="Worley K."/>
            <person name="Muzny D."/>
            <person name="Gibbs R."/>
        </authorList>
    </citation>
    <scope>NUCLEOTIDE SEQUENCE</scope>
    <source>
        <strain evidence="1">Sampled in the wild</strain>
    </source>
</reference>
<dbReference type="Proteomes" id="UP000792457">
    <property type="component" value="Unassembled WGS sequence"/>
</dbReference>
<evidence type="ECO:0000313" key="2">
    <source>
        <dbReference type="Proteomes" id="UP000792457"/>
    </source>
</evidence>
<proteinExistence type="predicted"/>
<organism evidence="1 2">
    <name type="scientific">Ladona fulva</name>
    <name type="common">Scarce chaser dragonfly</name>
    <name type="synonym">Libellula fulva</name>
    <dbReference type="NCBI Taxonomy" id="123851"/>
    <lineage>
        <taxon>Eukaryota</taxon>
        <taxon>Metazoa</taxon>
        <taxon>Ecdysozoa</taxon>
        <taxon>Arthropoda</taxon>
        <taxon>Hexapoda</taxon>
        <taxon>Insecta</taxon>
        <taxon>Pterygota</taxon>
        <taxon>Palaeoptera</taxon>
        <taxon>Odonata</taxon>
        <taxon>Epiprocta</taxon>
        <taxon>Anisoptera</taxon>
        <taxon>Libelluloidea</taxon>
        <taxon>Libellulidae</taxon>
        <taxon>Ladona</taxon>
    </lineage>
</organism>
<reference evidence="1" key="1">
    <citation type="submission" date="2013-04" db="EMBL/GenBank/DDBJ databases">
        <authorList>
            <person name="Qu J."/>
            <person name="Murali S.C."/>
            <person name="Bandaranaike D."/>
            <person name="Bellair M."/>
            <person name="Blankenburg K."/>
            <person name="Chao H."/>
            <person name="Dinh H."/>
            <person name="Doddapaneni H."/>
            <person name="Downs B."/>
            <person name="Dugan-Rocha S."/>
            <person name="Elkadiri S."/>
            <person name="Gnanaolivu R.D."/>
            <person name="Hernandez B."/>
            <person name="Javaid M."/>
            <person name="Jayaseelan J.C."/>
            <person name="Lee S."/>
            <person name="Li M."/>
            <person name="Ming W."/>
            <person name="Munidasa M."/>
            <person name="Muniz J."/>
            <person name="Nguyen L."/>
            <person name="Ongeri F."/>
            <person name="Osuji N."/>
            <person name="Pu L.-L."/>
            <person name="Puazo M."/>
            <person name="Qu C."/>
            <person name="Quiroz J."/>
            <person name="Raj R."/>
            <person name="Weissenberger G."/>
            <person name="Xin Y."/>
            <person name="Zou X."/>
            <person name="Han Y."/>
            <person name="Richards S."/>
            <person name="Worley K."/>
            <person name="Muzny D."/>
            <person name="Gibbs R."/>
        </authorList>
    </citation>
    <scope>NUCLEOTIDE SEQUENCE</scope>
    <source>
        <strain evidence="1">Sampled in the wild</strain>
    </source>
</reference>